<dbReference type="EMBL" id="CM040482">
    <property type="protein sequence ID" value="MCI4395601.1"/>
    <property type="molecule type" value="Genomic_DNA"/>
</dbReference>
<sequence length="757" mass="84814">MCRASFGMIFDSPRCVLNDTWQPGVVTASVCVAARRVSETSAAFLKDFPQLLSLMAAVTKVMDSIVILDDDDAEEPSSSSSHPQTSCVSSTSKVPQPPATHIPESPFASAKKDSHVLQLENEKLFGEFVDHCVEHTREHPEVVSFLKTKYSKASPDFLMSVEFRNAVGRCLTRAQAHTTKTFVYINELCTMLKQHSTKRRAVIQPSNAKKQEKTESRDEEEKGKTDGKEESVSGQPDVGEEERKTKRASRRQIAYLENLLKVYSDEIKRLQERELDLEDLEKEDSCYIQEHRLKRKMMKIYDKLCELKDCSTLTGRVMEQRIRYSGTRYPEINKKIERFINQPEISQNPPDYRDILQVVKRANERNQLMLSHKQEAQIAQEAFRETGNRLQERRHLDMVYNFGSHLTDLYRPASDPALTDPLLTQKLRSNRELALSSLEEVINKYASKQDDTEEEERRKRLGKEKQKKENSQQVSIKAENNDKSGDENEEEEEEEEEEAEEEGEDEEEEDEEEDDDSSDPDIEEEIQASAAQVRPDEEDNEEEHLSVSDEVVQPSSDGSCPSVKSPGCGDAGESGDEVPQSDSRTCGSISTEKSLDSTDSPSSSNSRSQSGVLNPPSGEDAPLISNSCPSADSNSISEATENPPTPENCVSTPLTTSTSHPEVINETCNNKKRKRESKKNHMIVQNGNIRRSDVSDSDVSPDIKVACSPVLVDSTRADTPTQDMVSSSRATPPPKKHKVNVATQCDPDAVIVLSDSD</sequence>
<evidence type="ECO:0000313" key="1">
    <source>
        <dbReference type="EMBL" id="MCI4395601.1"/>
    </source>
</evidence>
<protein>
    <submittedName>
        <fullName evidence="1">Uncharacterized protein</fullName>
    </submittedName>
</protein>
<proteinExistence type="predicted"/>
<evidence type="ECO:0000313" key="2">
    <source>
        <dbReference type="Proteomes" id="UP000829447"/>
    </source>
</evidence>
<dbReference type="Proteomes" id="UP000829447">
    <property type="component" value="Linkage Group LG29"/>
</dbReference>
<organism evidence="1 2">
    <name type="scientific">Pangasianodon gigas</name>
    <name type="common">Mekong giant catfish</name>
    <name type="synonym">Pangasius gigas</name>
    <dbReference type="NCBI Taxonomy" id="30993"/>
    <lineage>
        <taxon>Eukaryota</taxon>
        <taxon>Metazoa</taxon>
        <taxon>Chordata</taxon>
        <taxon>Craniata</taxon>
        <taxon>Vertebrata</taxon>
        <taxon>Euteleostomi</taxon>
        <taxon>Actinopterygii</taxon>
        <taxon>Neopterygii</taxon>
        <taxon>Teleostei</taxon>
        <taxon>Ostariophysi</taxon>
        <taxon>Siluriformes</taxon>
        <taxon>Pangasiidae</taxon>
        <taxon>Pangasianodon</taxon>
    </lineage>
</organism>
<accession>A0ACC5XXE3</accession>
<gene>
    <name evidence="1" type="ORF">PGIGA_G00182440</name>
</gene>
<comment type="caution">
    <text evidence="1">The sequence shown here is derived from an EMBL/GenBank/DDBJ whole genome shotgun (WGS) entry which is preliminary data.</text>
</comment>
<reference evidence="1 2" key="1">
    <citation type="journal article" date="2022" name="bioRxiv">
        <title>An ancient truncated duplication of the anti-Mullerian hormone receptor type 2 gene is a potential conserved master sex determinant in the Pangasiidae catfish family.</title>
        <authorList>
            <person name="Wen M."/>
            <person name="Pan Q."/>
            <person name="Jouanno E."/>
            <person name="Montfort J."/>
            <person name="Zahm M."/>
            <person name="Cabau C."/>
            <person name="Klopp C."/>
            <person name="Iampietro C."/>
            <person name="Roques C."/>
            <person name="Bouchez O."/>
            <person name="Castinel A."/>
            <person name="Donnadieu C."/>
            <person name="Parrinello H."/>
            <person name="Poncet C."/>
            <person name="Belmonte E."/>
            <person name="Gautier V."/>
            <person name="Avarre J.-C."/>
            <person name="Dugue R."/>
            <person name="Gustiano R."/>
            <person name="Ha T.T.T."/>
            <person name="Campet M."/>
            <person name="Sriphairoj K."/>
            <person name="Ribolli J."/>
            <person name="de Almeida F.L."/>
            <person name="Desvignes T."/>
            <person name="Postlethwait J.H."/>
            <person name="Bucao C.F."/>
            <person name="Robinson-Rechavi M."/>
            <person name="Bobe J."/>
            <person name="Herpin A."/>
            <person name="Guiguen Y."/>
        </authorList>
    </citation>
    <scope>NUCLEOTIDE SEQUENCE [LARGE SCALE GENOMIC DNA]</scope>
    <source>
        <strain evidence="1">YG-Dec2019</strain>
    </source>
</reference>
<keyword evidence="2" id="KW-1185">Reference proteome</keyword>
<name>A0ACC5XXE3_PANGG</name>